<keyword evidence="3" id="KW-1185">Reference proteome</keyword>
<accession>A0A0F3GTE7</accession>
<dbReference type="Gene3D" id="2.40.160.100">
    <property type="match status" value="1"/>
</dbReference>
<dbReference type="AlphaFoldDB" id="A0A0F3GTE7"/>
<dbReference type="EMBL" id="LACI01001155">
    <property type="protein sequence ID" value="KJU85112.1"/>
    <property type="molecule type" value="Genomic_DNA"/>
</dbReference>
<evidence type="ECO:0000256" key="1">
    <source>
        <dbReference type="SAM" id="SignalP"/>
    </source>
</evidence>
<proteinExistence type="predicted"/>
<dbReference type="SUPFAM" id="SSF56935">
    <property type="entry name" value="Porins"/>
    <property type="match status" value="1"/>
</dbReference>
<dbReference type="Proteomes" id="UP000033423">
    <property type="component" value="Unassembled WGS sequence"/>
</dbReference>
<dbReference type="InterPro" id="IPR053728">
    <property type="entry name" value="Alginate_Permeability_Chnl"/>
</dbReference>
<feature type="signal peptide" evidence="1">
    <location>
        <begin position="1"/>
        <end position="16"/>
    </location>
</feature>
<organism evidence="2 3">
    <name type="scientific">Candidatus Magnetobacterium bavaricum</name>
    <dbReference type="NCBI Taxonomy" id="29290"/>
    <lineage>
        <taxon>Bacteria</taxon>
        <taxon>Pseudomonadati</taxon>
        <taxon>Nitrospirota</taxon>
        <taxon>Thermodesulfovibrionia</taxon>
        <taxon>Thermodesulfovibrionales</taxon>
        <taxon>Candidatus Magnetobacteriaceae</taxon>
        <taxon>Candidatus Magnetobacterium</taxon>
    </lineage>
</organism>
<gene>
    <name evidence="2" type="ORF">MBAV_002691</name>
</gene>
<reference evidence="2 3" key="1">
    <citation type="submission" date="2015-02" db="EMBL/GenBank/DDBJ databases">
        <title>Single-cell genomics of uncultivated deep-branching MTB reveals a conserved set of magnetosome genes.</title>
        <authorList>
            <person name="Kolinko S."/>
            <person name="Richter M."/>
            <person name="Glockner F.O."/>
            <person name="Brachmann A."/>
            <person name="Schuler D."/>
        </authorList>
    </citation>
    <scope>NUCLEOTIDE SEQUENCE [LARGE SCALE GENOMIC DNA]</scope>
    <source>
        <strain evidence="2">TM-1</strain>
    </source>
</reference>
<feature type="chain" id="PRO_5002461076" description="Alginate export domain-containing protein" evidence="1">
    <location>
        <begin position="17"/>
        <end position="452"/>
    </location>
</feature>
<sequence>MMLLMFVLGTVSVVCAADEVSGTTVFLSDADAKITFGGEIRFRGWFLHNTKDQLDGRDYKVGMKKVDDDHITFYDSHVKLRVDARLGREVEGFLELDSGTDNVENWKWGSASTATGIYPNGNAKAGVLTIRQAWLLYTKDIYGIKVGHQLWVIGDKLFFRHSKFGDDGIRVIIKPSKEVNIEVSTIKLSEQGLNHPDDGDGYFVELKYNREGLKVGADVAYINDQGFSVLFPAYSHAHVWNFGLRADYVVGAATFRGDIEFQAGKLDGIGGVDDATVKGWAGLAGIDYKLGGGVPVVLTLETAYGSGKSKEDKSSDFKTFITSLGTEPNYTFVYDYLLKTAAGSICTGIANTFYIKGGANANLAKDLDGQLYVYSLQAAKKVALNGGDPSKNLGVEIDSRITYRLSKNLVYYVEGGYMFVGKAYDTVTSVSPERETQRSDAYALRNRLQLNF</sequence>
<name>A0A0F3GTE7_9BACT</name>
<evidence type="ECO:0008006" key="4">
    <source>
        <dbReference type="Google" id="ProtNLM"/>
    </source>
</evidence>
<evidence type="ECO:0000313" key="2">
    <source>
        <dbReference type="EMBL" id="KJU85112.1"/>
    </source>
</evidence>
<comment type="caution">
    <text evidence="2">The sequence shown here is derived from an EMBL/GenBank/DDBJ whole genome shotgun (WGS) entry which is preliminary data.</text>
</comment>
<keyword evidence="1" id="KW-0732">Signal</keyword>
<evidence type="ECO:0000313" key="3">
    <source>
        <dbReference type="Proteomes" id="UP000033423"/>
    </source>
</evidence>
<protein>
    <recommendedName>
        <fullName evidence="4">Alginate export domain-containing protein</fullName>
    </recommendedName>
</protein>